<keyword evidence="11" id="KW-1185">Reference proteome</keyword>
<evidence type="ECO:0000259" key="9">
    <source>
        <dbReference type="PROSITE" id="PS50850"/>
    </source>
</evidence>
<evidence type="ECO:0000256" key="5">
    <source>
        <dbReference type="ARBA" id="ARBA00023136"/>
    </source>
</evidence>
<comment type="subcellular location">
    <subcellularLocation>
        <location evidence="1">Cell membrane</location>
        <topology evidence="1">Multi-pass membrane protein</topology>
    </subcellularLocation>
</comment>
<dbReference type="Proteomes" id="UP001558652">
    <property type="component" value="Unassembled WGS sequence"/>
</dbReference>
<dbReference type="SUPFAM" id="SSF103473">
    <property type="entry name" value="MFS general substrate transporter"/>
    <property type="match status" value="1"/>
</dbReference>
<dbReference type="InterPro" id="IPR005828">
    <property type="entry name" value="MFS_sugar_transport-like"/>
</dbReference>
<keyword evidence="4 8" id="KW-1133">Transmembrane helix</keyword>
<dbReference type="Gene3D" id="1.20.1250.20">
    <property type="entry name" value="MFS general substrate transporter like domains"/>
    <property type="match status" value="1"/>
</dbReference>
<keyword evidence="5 8" id="KW-0472">Membrane</keyword>
<dbReference type="EMBL" id="JBFDAA010000014">
    <property type="protein sequence ID" value="KAL1122164.1"/>
    <property type="molecule type" value="Genomic_DNA"/>
</dbReference>
<comment type="caution">
    <text evidence="10">The sequence shown here is derived from an EMBL/GenBank/DDBJ whole genome shotgun (WGS) entry which is preliminary data.</text>
</comment>
<dbReference type="PANTHER" id="PTHR48021">
    <property type="match status" value="1"/>
</dbReference>
<dbReference type="InterPro" id="IPR005829">
    <property type="entry name" value="Sugar_transporter_CS"/>
</dbReference>
<name>A0ABD0Y697_9HEMI</name>
<feature type="transmembrane region" description="Helical" evidence="8">
    <location>
        <begin position="37"/>
        <end position="56"/>
    </location>
</feature>
<dbReference type="PANTHER" id="PTHR48021:SF1">
    <property type="entry name" value="GH07001P-RELATED"/>
    <property type="match status" value="1"/>
</dbReference>
<dbReference type="AlphaFoldDB" id="A0ABD0Y697"/>
<feature type="transmembrane region" description="Helical" evidence="8">
    <location>
        <begin position="92"/>
        <end position="113"/>
    </location>
</feature>
<dbReference type="Pfam" id="PF00083">
    <property type="entry name" value="Sugar_tr"/>
    <property type="match status" value="1"/>
</dbReference>
<gene>
    <name evidence="10" type="ORF">AAG570_003569</name>
</gene>
<evidence type="ECO:0000256" key="3">
    <source>
        <dbReference type="ARBA" id="ARBA00022692"/>
    </source>
</evidence>
<evidence type="ECO:0000313" key="10">
    <source>
        <dbReference type="EMBL" id="KAL1122164.1"/>
    </source>
</evidence>
<feature type="transmembrane region" description="Helical" evidence="8">
    <location>
        <begin position="296"/>
        <end position="316"/>
    </location>
</feature>
<evidence type="ECO:0000256" key="7">
    <source>
        <dbReference type="ARBA" id="ARBA00024348"/>
    </source>
</evidence>
<evidence type="ECO:0000256" key="8">
    <source>
        <dbReference type="SAM" id="Phobius"/>
    </source>
</evidence>
<feature type="transmembrane region" description="Helical" evidence="8">
    <location>
        <begin position="328"/>
        <end position="353"/>
    </location>
</feature>
<dbReference type="PRINTS" id="PR00171">
    <property type="entry name" value="SUGRTRNSPORT"/>
</dbReference>
<feature type="transmembrane region" description="Helical" evidence="8">
    <location>
        <begin position="125"/>
        <end position="144"/>
    </location>
</feature>
<dbReference type="InterPro" id="IPR003663">
    <property type="entry name" value="Sugar/inositol_transpt"/>
</dbReference>
<proteinExistence type="inferred from homology"/>
<feature type="transmembrane region" description="Helical" evidence="8">
    <location>
        <begin position="150"/>
        <end position="170"/>
    </location>
</feature>
<dbReference type="PROSITE" id="PS50850">
    <property type="entry name" value="MFS"/>
    <property type="match status" value="1"/>
</dbReference>
<dbReference type="PROSITE" id="PS00216">
    <property type="entry name" value="SUGAR_TRANSPORT_1"/>
    <property type="match status" value="1"/>
</dbReference>
<keyword evidence="6" id="KW-0325">Glycoprotein</keyword>
<feature type="transmembrane region" description="Helical" evidence="8">
    <location>
        <begin position="365"/>
        <end position="391"/>
    </location>
</feature>
<evidence type="ECO:0000313" key="11">
    <source>
        <dbReference type="Proteomes" id="UP001558652"/>
    </source>
</evidence>
<feature type="domain" description="Major facilitator superfamily (MFS) profile" evidence="9">
    <location>
        <begin position="1"/>
        <end position="419"/>
    </location>
</feature>
<evidence type="ECO:0000256" key="6">
    <source>
        <dbReference type="ARBA" id="ARBA00023180"/>
    </source>
</evidence>
<accession>A0ABD0Y697</accession>
<evidence type="ECO:0000256" key="1">
    <source>
        <dbReference type="ARBA" id="ARBA00004651"/>
    </source>
</evidence>
<sequence length="458" mass="49767">MSAFCIGNMLGWTSPVQPLLESGDPPVGELPLSREQISWLGSINFIGAILGTLFWGRLSDLLGRRMTAAVVALPFALGWITVLAAQSVSWLYVGRLIVGIGCSGAMINSPMYVTEIAQDDIRGRLGSYLITFLNAGCVFCYIIGSYLSFHVFTGICLSIPILYSVLLIFVPESPVYLYTKNNREGAERSLLWYRGGDIVQTEKEMALLSSRSVRKTVGITALWATKGTIKAMFLGFGFIMGQQLCGILAILTYTVMIFKMSGHSMSPHLSAIIVGLLQLVSSFGSSMVVDKLGRRVLLFISYLAMSISMFTLGWYFMDVGSRDPSLGWIPVISLSVHVVAYSVGAGPVPFIVMAETFPPEVRGTATSVIQFLGTSLSFATVKTFPLLISLLGTHGCFWVYGCACLFLVGFTILCVPETKGKPLNVILKKLNGEEDGVELQTVAPKSTIVITKMDSTKR</sequence>
<evidence type="ECO:0000256" key="2">
    <source>
        <dbReference type="ARBA" id="ARBA00022475"/>
    </source>
</evidence>
<feature type="transmembrane region" description="Helical" evidence="8">
    <location>
        <begin position="233"/>
        <end position="256"/>
    </location>
</feature>
<dbReference type="InterPro" id="IPR036259">
    <property type="entry name" value="MFS_trans_sf"/>
</dbReference>
<dbReference type="GO" id="GO:0005886">
    <property type="term" value="C:plasma membrane"/>
    <property type="evidence" value="ECO:0007669"/>
    <property type="project" value="UniProtKB-SubCell"/>
</dbReference>
<evidence type="ECO:0000256" key="4">
    <source>
        <dbReference type="ARBA" id="ARBA00022989"/>
    </source>
</evidence>
<reference evidence="10 11" key="1">
    <citation type="submission" date="2024-07" db="EMBL/GenBank/DDBJ databases">
        <title>Chromosome-level genome assembly of the water stick insect Ranatra chinensis (Heteroptera: Nepidae).</title>
        <authorList>
            <person name="Liu X."/>
        </authorList>
    </citation>
    <scope>NUCLEOTIDE SEQUENCE [LARGE SCALE GENOMIC DNA]</scope>
    <source>
        <strain evidence="10">Cailab_2021Rc</strain>
        <tissue evidence="10">Muscle</tissue>
    </source>
</reference>
<keyword evidence="3 8" id="KW-0812">Transmembrane</keyword>
<organism evidence="10 11">
    <name type="scientific">Ranatra chinensis</name>
    <dbReference type="NCBI Taxonomy" id="642074"/>
    <lineage>
        <taxon>Eukaryota</taxon>
        <taxon>Metazoa</taxon>
        <taxon>Ecdysozoa</taxon>
        <taxon>Arthropoda</taxon>
        <taxon>Hexapoda</taxon>
        <taxon>Insecta</taxon>
        <taxon>Pterygota</taxon>
        <taxon>Neoptera</taxon>
        <taxon>Paraneoptera</taxon>
        <taxon>Hemiptera</taxon>
        <taxon>Heteroptera</taxon>
        <taxon>Panheteroptera</taxon>
        <taxon>Nepomorpha</taxon>
        <taxon>Nepidae</taxon>
        <taxon>Ranatrinae</taxon>
        <taxon>Ranatra</taxon>
    </lineage>
</organism>
<keyword evidence="2" id="KW-1003">Cell membrane</keyword>
<comment type="similarity">
    <text evidence="7">Belongs to the major facilitator superfamily. Sugar transporter (TC 2.A.1.1) family. Trehalose transporter subfamily.</text>
</comment>
<feature type="transmembrane region" description="Helical" evidence="8">
    <location>
        <begin position="268"/>
        <end position="289"/>
    </location>
</feature>
<feature type="transmembrane region" description="Helical" evidence="8">
    <location>
        <begin position="397"/>
        <end position="415"/>
    </location>
</feature>
<protein>
    <recommendedName>
        <fullName evidence="9">Major facilitator superfamily (MFS) profile domain-containing protein</fullName>
    </recommendedName>
</protein>
<dbReference type="InterPro" id="IPR050549">
    <property type="entry name" value="MFS_Trehalose_Transporter"/>
</dbReference>
<dbReference type="InterPro" id="IPR020846">
    <property type="entry name" value="MFS_dom"/>
</dbReference>
<feature type="transmembrane region" description="Helical" evidence="8">
    <location>
        <begin position="68"/>
        <end position="86"/>
    </location>
</feature>
<dbReference type="FunFam" id="1.20.1250.20:FF:000055">
    <property type="entry name" value="Facilitated trehalose transporter Tret1-2 homolog"/>
    <property type="match status" value="1"/>
</dbReference>